<evidence type="ECO:0000313" key="7">
    <source>
        <dbReference type="EMBL" id="KAJ8431557.1"/>
    </source>
</evidence>
<dbReference type="InterPro" id="IPR003340">
    <property type="entry name" value="B3_DNA-bd"/>
</dbReference>
<dbReference type="InterPro" id="IPR050655">
    <property type="entry name" value="Plant_B3_domain"/>
</dbReference>
<keyword evidence="8" id="KW-1185">Reference proteome</keyword>
<dbReference type="SMART" id="SM01019">
    <property type="entry name" value="B3"/>
    <property type="match status" value="1"/>
</dbReference>
<dbReference type="Pfam" id="PF02362">
    <property type="entry name" value="B3"/>
    <property type="match status" value="1"/>
</dbReference>
<accession>A0A9Q1JV38</accession>
<dbReference type="Proteomes" id="UP001153076">
    <property type="component" value="Unassembled WGS sequence"/>
</dbReference>
<comment type="subcellular location">
    <subcellularLocation>
        <location evidence="1">Nucleus</location>
    </subcellularLocation>
</comment>
<reference evidence="7" key="1">
    <citation type="submission" date="2022-04" db="EMBL/GenBank/DDBJ databases">
        <title>Carnegiea gigantea Genome sequencing and assembly v2.</title>
        <authorList>
            <person name="Copetti D."/>
            <person name="Sanderson M.J."/>
            <person name="Burquez A."/>
            <person name="Wojciechowski M.F."/>
        </authorList>
    </citation>
    <scope>NUCLEOTIDE SEQUENCE</scope>
    <source>
        <strain evidence="7">SGP5-SGP5p</strain>
        <tissue evidence="7">Aerial part</tissue>
    </source>
</reference>
<keyword evidence="2" id="KW-0805">Transcription regulation</keyword>
<sequence length="400" mass="45390">MWCALGLQLKQCGKLIWQEKNNGAWLQNGWPEFVKFYSICHGHFLVFRYEGHSHFEVFILDVSASEIEFSLWPEDEIAKKVSEMPNLVVGRNCLLTVEDAKKVEDCQCEHPSFVIKTVPSHVEFKYNVNLPVEFVRKYLEECGMFTFETGKTWLVRCTDTAKGEKKSVTFDTGWRDFAQDDTLRVGDIRIFELIKGENKLFKVNILPVAREKAGNYPRVKVTVVPGCVLSAILGIVVDLPLITAITVCKTPVLLFKVEVLDVNLELLRTRPRYHDLVDADQELLPVNELYQQHETGEPLIMAAAIDKGNTLTAKVVRTCKQISKPGSTQENKIVYTGIPAYACLECFLRSIKSGSPGFVLCSKTQLLGFDGDDVEITRVNTPEGRIFDWLYEPMCHERAD</sequence>
<evidence type="ECO:0000259" key="6">
    <source>
        <dbReference type="PROSITE" id="PS50863"/>
    </source>
</evidence>
<evidence type="ECO:0000313" key="8">
    <source>
        <dbReference type="Proteomes" id="UP001153076"/>
    </source>
</evidence>
<keyword evidence="4" id="KW-0804">Transcription</keyword>
<dbReference type="PANTHER" id="PTHR31920:SF108">
    <property type="entry name" value="B3 DOMAIN-CONTAINING TRANSCRIPTION FACTOR VRN1-LIKE"/>
    <property type="match status" value="1"/>
</dbReference>
<comment type="caution">
    <text evidence="7">The sequence shown here is derived from an EMBL/GenBank/DDBJ whole genome shotgun (WGS) entry which is preliminary data.</text>
</comment>
<evidence type="ECO:0000256" key="3">
    <source>
        <dbReference type="ARBA" id="ARBA00023125"/>
    </source>
</evidence>
<dbReference type="SUPFAM" id="SSF101936">
    <property type="entry name" value="DNA-binding pseudobarrel domain"/>
    <property type="match status" value="2"/>
</dbReference>
<dbReference type="GO" id="GO:0003677">
    <property type="term" value="F:DNA binding"/>
    <property type="evidence" value="ECO:0007669"/>
    <property type="project" value="UniProtKB-KW"/>
</dbReference>
<evidence type="ECO:0000256" key="4">
    <source>
        <dbReference type="ARBA" id="ARBA00023163"/>
    </source>
</evidence>
<organism evidence="7 8">
    <name type="scientific">Carnegiea gigantea</name>
    <dbReference type="NCBI Taxonomy" id="171969"/>
    <lineage>
        <taxon>Eukaryota</taxon>
        <taxon>Viridiplantae</taxon>
        <taxon>Streptophyta</taxon>
        <taxon>Embryophyta</taxon>
        <taxon>Tracheophyta</taxon>
        <taxon>Spermatophyta</taxon>
        <taxon>Magnoliopsida</taxon>
        <taxon>eudicotyledons</taxon>
        <taxon>Gunneridae</taxon>
        <taxon>Pentapetalae</taxon>
        <taxon>Caryophyllales</taxon>
        <taxon>Cactineae</taxon>
        <taxon>Cactaceae</taxon>
        <taxon>Cactoideae</taxon>
        <taxon>Echinocereeae</taxon>
        <taxon>Carnegiea</taxon>
    </lineage>
</organism>
<feature type="domain" description="TF-B3" evidence="6">
    <location>
        <begin position="113"/>
        <end position="209"/>
    </location>
</feature>
<evidence type="ECO:0000256" key="2">
    <source>
        <dbReference type="ARBA" id="ARBA00023015"/>
    </source>
</evidence>
<dbReference type="AlphaFoldDB" id="A0A9Q1JV38"/>
<dbReference type="Gene3D" id="2.40.330.10">
    <property type="entry name" value="DNA-binding pseudobarrel domain"/>
    <property type="match status" value="2"/>
</dbReference>
<feature type="domain" description="TF-B3" evidence="6">
    <location>
        <begin position="1"/>
        <end position="63"/>
    </location>
</feature>
<keyword evidence="3" id="KW-0238">DNA-binding</keyword>
<dbReference type="OrthoDB" id="623918at2759"/>
<dbReference type="EMBL" id="JAKOGI010000680">
    <property type="protein sequence ID" value="KAJ8431557.1"/>
    <property type="molecule type" value="Genomic_DNA"/>
</dbReference>
<dbReference type="InterPro" id="IPR015300">
    <property type="entry name" value="DNA-bd_pseudobarrel_sf"/>
</dbReference>
<dbReference type="CDD" id="cd10017">
    <property type="entry name" value="B3_DNA"/>
    <property type="match status" value="1"/>
</dbReference>
<keyword evidence="5" id="KW-0539">Nucleus</keyword>
<gene>
    <name evidence="7" type="ORF">Cgig2_025599</name>
</gene>
<name>A0A9Q1JV38_9CARY</name>
<proteinExistence type="predicted"/>
<dbReference type="PROSITE" id="PS50863">
    <property type="entry name" value="B3"/>
    <property type="match status" value="2"/>
</dbReference>
<dbReference type="GO" id="GO:0005634">
    <property type="term" value="C:nucleus"/>
    <property type="evidence" value="ECO:0007669"/>
    <property type="project" value="UniProtKB-SubCell"/>
</dbReference>
<evidence type="ECO:0000256" key="1">
    <source>
        <dbReference type="ARBA" id="ARBA00004123"/>
    </source>
</evidence>
<dbReference type="PANTHER" id="PTHR31920">
    <property type="entry name" value="B3 DOMAIN-CONTAINING"/>
    <property type="match status" value="1"/>
</dbReference>
<evidence type="ECO:0000256" key="5">
    <source>
        <dbReference type="ARBA" id="ARBA00023242"/>
    </source>
</evidence>
<protein>
    <recommendedName>
        <fullName evidence="6">TF-B3 domain-containing protein</fullName>
    </recommendedName>
</protein>